<keyword evidence="2" id="KW-1185">Reference proteome</keyword>
<dbReference type="AlphaFoldDB" id="F7NFD9"/>
<protein>
    <submittedName>
        <fullName evidence="1">Extracellular solute-binding protein family 1</fullName>
    </submittedName>
</protein>
<dbReference type="PANTHER" id="PTHR30632">
    <property type="entry name" value="MOLYBDATE-BINDING PERIPLASMIC PROTEIN"/>
    <property type="match status" value="1"/>
</dbReference>
<gene>
    <name evidence="1" type="ORF">ALO_03831</name>
</gene>
<dbReference type="RefSeq" id="WP_004093018.1">
    <property type="nucleotide sequence ID" value="NZ_AFGF01000024.1"/>
</dbReference>
<dbReference type="Pfam" id="PF13531">
    <property type="entry name" value="SBP_bac_11"/>
    <property type="match status" value="1"/>
</dbReference>
<dbReference type="Proteomes" id="UP000003240">
    <property type="component" value="Unassembled WGS sequence"/>
</dbReference>
<dbReference type="STRING" id="1009370.ALO_03831"/>
<dbReference type="GO" id="GO:0030973">
    <property type="term" value="F:molybdate ion binding"/>
    <property type="evidence" value="ECO:0007669"/>
    <property type="project" value="TreeGrafter"/>
</dbReference>
<accession>F7NFD9</accession>
<dbReference type="SUPFAM" id="SSF53850">
    <property type="entry name" value="Periplasmic binding protein-like II"/>
    <property type="match status" value="1"/>
</dbReference>
<dbReference type="eggNOG" id="COG0725">
    <property type="taxonomic scope" value="Bacteria"/>
</dbReference>
<proteinExistence type="predicted"/>
<reference evidence="1 2" key="1">
    <citation type="journal article" date="2011" name="EMBO J.">
        <title>Structural diversity of bacterial flagellar motors.</title>
        <authorList>
            <person name="Chen S."/>
            <person name="Beeby M."/>
            <person name="Murphy G.E."/>
            <person name="Leadbetter J.R."/>
            <person name="Hendrixson D.R."/>
            <person name="Briegel A."/>
            <person name="Li Z."/>
            <person name="Shi J."/>
            <person name="Tocheva E.I."/>
            <person name="Muller A."/>
            <person name="Dobro M.J."/>
            <person name="Jensen G.J."/>
        </authorList>
    </citation>
    <scope>NUCLEOTIDE SEQUENCE [LARGE SCALE GENOMIC DNA]</scope>
    <source>
        <strain evidence="1 2">DSM 6540</strain>
    </source>
</reference>
<dbReference type="PANTHER" id="PTHR30632:SF11">
    <property type="entry name" value="BLR4797 PROTEIN"/>
    <property type="match status" value="1"/>
</dbReference>
<dbReference type="EMBL" id="AFGF01000024">
    <property type="protein sequence ID" value="EGO65264.1"/>
    <property type="molecule type" value="Genomic_DNA"/>
</dbReference>
<dbReference type="Gene3D" id="3.40.190.10">
    <property type="entry name" value="Periplasmic binding protein-like II"/>
    <property type="match status" value="2"/>
</dbReference>
<dbReference type="GO" id="GO:0015689">
    <property type="term" value="P:molybdate ion transport"/>
    <property type="evidence" value="ECO:0007669"/>
    <property type="project" value="TreeGrafter"/>
</dbReference>
<comment type="caution">
    <text evidence="1">The sequence shown here is derived from an EMBL/GenBank/DDBJ whole genome shotgun (WGS) entry which is preliminary data.</text>
</comment>
<dbReference type="InterPro" id="IPR050682">
    <property type="entry name" value="ModA/WtpA"/>
</dbReference>
<name>F7NFD9_9FIRM</name>
<evidence type="ECO:0000313" key="1">
    <source>
        <dbReference type="EMBL" id="EGO65264.1"/>
    </source>
</evidence>
<sequence>MAKMPGTIAPDSGRALTVLSAGAAQAAIGYLMEIFLQETGSQIQVTFAPAGSIVEKIHGGETADIVVLTDQSLQKLRQQGTIMPDTIIGIGRVGVGIAVREGQPIPDISTTESFRQVLLNAKSIVYADPRKGASSGIHFANVLERLGIQTAVQTKSHCLSGGYSVMEAVAAGSAEIGVQQATEIIPVKGVTLVGMLPSELQKVTTYTAGVMTTTTMPELARQFAGLAGKAAAKGCFDRFGFGLY</sequence>
<organism evidence="1 2">
    <name type="scientific">Acetonema longum DSM 6540</name>
    <dbReference type="NCBI Taxonomy" id="1009370"/>
    <lineage>
        <taxon>Bacteria</taxon>
        <taxon>Bacillati</taxon>
        <taxon>Bacillota</taxon>
        <taxon>Negativicutes</taxon>
        <taxon>Acetonemataceae</taxon>
        <taxon>Acetonema</taxon>
    </lineage>
</organism>
<evidence type="ECO:0000313" key="2">
    <source>
        <dbReference type="Proteomes" id="UP000003240"/>
    </source>
</evidence>
<dbReference type="OrthoDB" id="7261414at2"/>